<dbReference type="AlphaFoldDB" id="A0A2L0F5C7"/>
<dbReference type="InterPro" id="IPR002575">
    <property type="entry name" value="Aminoglycoside_PTrfase"/>
</dbReference>
<sequence length="343" mass="37003">MERLDGAATGGGEGRRLADAILDAWRTWQGRLELPLRHSHGDLKISNLRFSEAGEEICVLDLDTLELQPIDVELGEAWRSWCNPVGEDATEARFDLEVFAAAVAGYREVRPFGAEEREALADAVERIALELEARFCRDVFEDRYFGWNPARFAHNLQRAAGQLALARSARRQRGEIARLLAGGEGRRCAGAALPAAGGQSGTWAGAWLGRAADGLAGPGWGPARARWLPDRQKPRAASLASRRTRGVPAAWGAMGYRCYVARSRSRCQSSPRRSRACHPPSRSQPQPSRDHGPSGSRLCGEDAAAVVEQNAHGGAIVVRDGEVGLAIAIQVCGRNRIGGITSG</sequence>
<dbReference type="SUPFAM" id="SSF56112">
    <property type="entry name" value="Protein kinase-like (PK-like)"/>
    <property type="match status" value="1"/>
</dbReference>
<dbReference type="InterPro" id="IPR011009">
    <property type="entry name" value="Kinase-like_dom_sf"/>
</dbReference>
<proteinExistence type="predicted"/>
<feature type="region of interest" description="Disordered" evidence="1">
    <location>
        <begin position="269"/>
        <end position="298"/>
    </location>
</feature>
<evidence type="ECO:0000313" key="3">
    <source>
        <dbReference type="EMBL" id="AUX46798.1"/>
    </source>
</evidence>
<feature type="domain" description="Aminoglycoside phosphotransferase" evidence="2">
    <location>
        <begin position="19"/>
        <end position="112"/>
    </location>
</feature>
<name>A0A2L0F5C7_SORCE</name>
<dbReference type="Pfam" id="PF01636">
    <property type="entry name" value="APH"/>
    <property type="match status" value="1"/>
</dbReference>
<dbReference type="EMBL" id="CP012673">
    <property type="protein sequence ID" value="AUX46798.1"/>
    <property type="molecule type" value="Genomic_DNA"/>
</dbReference>
<evidence type="ECO:0000259" key="2">
    <source>
        <dbReference type="Pfam" id="PF01636"/>
    </source>
</evidence>
<reference evidence="3 4" key="1">
    <citation type="submission" date="2015-09" db="EMBL/GenBank/DDBJ databases">
        <title>Sorangium comparison.</title>
        <authorList>
            <person name="Zaburannyi N."/>
            <person name="Bunk B."/>
            <person name="Overmann J."/>
            <person name="Mueller R."/>
        </authorList>
    </citation>
    <scope>NUCLEOTIDE SEQUENCE [LARGE SCALE GENOMIC DNA]</scope>
    <source>
        <strain evidence="3 4">So ce26</strain>
    </source>
</reference>
<dbReference type="Proteomes" id="UP000238348">
    <property type="component" value="Chromosome"/>
</dbReference>
<evidence type="ECO:0000313" key="4">
    <source>
        <dbReference type="Proteomes" id="UP000238348"/>
    </source>
</evidence>
<dbReference type="Gene3D" id="3.90.1200.10">
    <property type="match status" value="1"/>
</dbReference>
<evidence type="ECO:0000256" key="1">
    <source>
        <dbReference type="SAM" id="MobiDB-lite"/>
    </source>
</evidence>
<accession>A0A2L0F5C7</accession>
<feature type="region of interest" description="Disordered" evidence="1">
    <location>
        <begin position="223"/>
        <end position="243"/>
    </location>
</feature>
<organism evidence="3 4">
    <name type="scientific">Sorangium cellulosum</name>
    <name type="common">Polyangium cellulosum</name>
    <dbReference type="NCBI Taxonomy" id="56"/>
    <lineage>
        <taxon>Bacteria</taxon>
        <taxon>Pseudomonadati</taxon>
        <taxon>Myxococcota</taxon>
        <taxon>Polyangia</taxon>
        <taxon>Polyangiales</taxon>
        <taxon>Polyangiaceae</taxon>
        <taxon>Sorangium</taxon>
    </lineage>
</organism>
<protein>
    <recommendedName>
        <fullName evidence="2">Aminoglycoside phosphotransferase domain-containing protein</fullName>
    </recommendedName>
</protein>
<gene>
    <name evidence="3" type="ORF">SOCE26_083070</name>
</gene>